<dbReference type="InterPro" id="IPR029069">
    <property type="entry name" value="HotDog_dom_sf"/>
</dbReference>
<evidence type="ECO:0000313" key="4">
    <source>
        <dbReference type="Proteomes" id="UP000460257"/>
    </source>
</evidence>
<proteinExistence type="predicted"/>
<gene>
    <name evidence="3" type="ORF">FRC54_05090</name>
</gene>
<name>A0A6N7IZZ1_9FIRM</name>
<comment type="caution">
    <text evidence="3">The sequence shown here is derived from an EMBL/GenBank/DDBJ whole genome shotgun (WGS) entry which is preliminary data.</text>
</comment>
<dbReference type="AlphaFoldDB" id="A0A6N7IZZ1"/>
<dbReference type="Pfam" id="PF20791">
    <property type="entry name" value="Acyl-ACP_TE_C"/>
    <property type="match status" value="1"/>
</dbReference>
<dbReference type="Pfam" id="PF01643">
    <property type="entry name" value="Acyl-ACP_TE"/>
    <property type="match status" value="1"/>
</dbReference>
<dbReference type="GO" id="GO:0016790">
    <property type="term" value="F:thiolester hydrolase activity"/>
    <property type="evidence" value="ECO:0007669"/>
    <property type="project" value="InterPro"/>
</dbReference>
<dbReference type="Gene3D" id="3.10.129.10">
    <property type="entry name" value="Hotdog Thioesterase"/>
    <property type="match status" value="1"/>
</dbReference>
<dbReference type="EMBL" id="VOGC01000004">
    <property type="protein sequence ID" value="MQN01308.1"/>
    <property type="molecule type" value="Genomic_DNA"/>
</dbReference>
<dbReference type="CDD" id="cd00586">
    <property type="entry name" value="4HBT"/>
    <property type="match status" value="2"/>
</dbReference>
<dbReference type="InterPro" id="IPR002864">
    <property type="entry name" value="Acyl-ACP_thioesterase_NHD"/>
</dbReference>
<evidence type="ECO:0008006" key="5">
    <source>
        <dbReference type="Google" id="ProtNLM"/>
    </source>
</evidence>
<organism evidence="3 4">
    <name type="scientific">Candidatus Weimeria bifida</name>
    <dbReference type="NCBI Taxonomy" id="2599074"/>
    <lineage>
        <taxon>Bacteria</taxon>
        <taxon>Bacillati</taxon>
        <taxon>Bacillota</taxon>
        <taxon>Clostridia</taxon>
        <taxon>Lachnospirales</taxon>
        <taxon>Lachnospiraceae</taxon>
        <taxon>Candidatus Weimeria</taxon>
    </lineage>
</organism>
<feature type="domain" description="Acyl-ACP thioesterase N-terminal hotdog" evidence="1">
    <location>
        <begin position="2"/>
        <end position="97"/>
    </location>
</feature>
<dbReference type="InterPro" id="IPR049427">
    <property type="entry name" value="Acyl-ACP_TE_C"/>
</dbReference>
<dbReference type="GO" id="GO:0006633">
    <property type="term" value="P:fatty acid biosynthetic process"/>
    <property type="evidence" value="ECO:0007669"/>
    <property type="project" value="InterPro"/>
</dbReference>
<evidence type="ECO:0000313" key="3">
    <source>
        <dbReference type="EMBL" id="MQN01308.1"/>
    </source>
</evidence>
<reference evidence="3" key="1">
    <citation type="journal article" date="2020" name="Appl. Environ. Microbiol.">
        <title>Medium-Chain Fatty Acid Synthesis by 'Candidatus Weimeria bifida' gen. nov., sp. nov., and 'Candidatus Pseudoramibacter fermentans' sp. nov.</title>
        <authorList>
            <person name="Scarborough M.J."/>
            <person name="Myers K.S."/>
            <person name="Donohue T.J."/>
            <person name="Noguera D.R."/>
        </authorList>
    </citation>
    <scope>NUCLEOTIDE SEQUENCE</scope>
    <source>
        <strain evidence="3">LCO1.1</strain>
    </source>
</reference>
<sequence length="227" mass="25605">MSRLFSMIQEISIAHTESLGFPRETTLDRGLLWVITRMHLLLTRPILYDERIRLESWPEPMIHMVYPRGYRIFDASEKVIGECSALWTIIDARKRTIALPSQTNVIIPGFDRENELPLPQGLSAPDGGQTLERQVQYSEIDLNGHVNNTRYFDWIDDLFEPAAHEGGLYSEIQMNFQHEITPGAVIRLTSQTVPAPESASGQQILHVSGTSDGMTAFVAEATLKNNV</sequence>
<feature type="domain" description="Acyl-ACP thioesterase-like C-terminal" evidence="2">
    <location>
        <begin position="130"/>
        <end position="210"/>
    </location>
</feature>
<evidence type="ECO:0000259" key="2">
    <source>
        <dbReference type="Pfam" id="PF20791"/>
    </source>
</evidence>
<evidence type="ECO:0000259" key="1">
    <source>
        <dbReference type="Pfam" id="PF01643"/>
    </source>
</evidence>
<protein>
    <recommendedName>
        <fullName evidence="5">Acyl-ACP thioesterase</fullName>
    </recommendedName>
</protein>
<dbReference type="SUPFAM" id="SSF54637">
    <property type="entry name" value="Thioesterase/thiol ester dehydrase-isomerase"/>
    <property type="match status" value="2"/>
</dbReference>
<dbReference type="Proteomes" id="UP000460257">
    <property type="component" value="Unassembled WGS sequence"/>
</dbReference>
<accession>A0A6N7IZZ1</accession>
<keyword evidence="4" id="KW-1185">Reference proteome</keyword>